<gene>
    <name evidence="9 12" type="primary">tatB</name>
    <name evidence="12" type="ORF">GRF63_05480</name>
</gene>
<evidence type="ECO:0000313" key="13">
    <source>
        <dbReference type="Proteomes" id="UP000461409"/>
    </source>
</evidence>
<comment type="function">
    <text evidence="9">Part of the twin-arginine translocation (Tat) system that transports large folded proteins containing a characteristic twin-arginine motif in their signal peptide across membranes. Together with TatC, TatB is part of a receptor directly interacting with Tat signal peptides. TatB may form an oligomeric binding site that transiently accommodates folded Tat precursor proteins before their translocation.</text>
</comment>
<dbReference type="Pfam" id="PF02416">
    <property type="entry name" value="TatA_B_E"/>
    <property type="match status" value="1"/>
</dbReference>
<dbReference type="InterPro" id="IPR003369">
    <property type="entry name" value="TatA/B/E"/>
</dbReference>
<evidence type="ECO:0000256" key="9">
    <source>
        <dbReference type="HAMAP-Rule" id="MF_00237"/>
    </source>
</evidence>
<feature type="region of interest" description="Disordered" evidence="10">
    <location>
        <begin position="70"/>
        <end position="154"/>
    </location>
</feature>
<keyword evidence="3 9" id="KW-1003">Cell membrane</keyword>
<evidence type="ECO:0000256" key="7">
    <source>
        <dbReference type="ARBA" id="ARBA00023010"/>
    </source>
</evidence>
<dbReference type="RefSeq" id="WP_160484926.1">
    <property type="nucleotide sequence ID" value="NZ_WUBR01000001.1"/>
</dbReference>
<dbReference type="PANTHER" id="PTHR33162">
    <property type="entry name" value="SEC-INDEPENDENT PROTEIN TRANSLOCASE PROTEIN TATA, CHLOROPLASTIC"/>
    <property type="match status" value="1"/>
</dbReference>
<feature type="compositionally biased region" description="Basic and acidic residues" evidence="10">
    <location>
        <begin position="70"/>
        <end position="79"/>
    </location>
</feature>
<dbReference type="PANTHER" id="PTHR33162:SF1">
    <property type="entry name" value="SEC-INDEPENDENT PROTEIN TRANSLOCASE PROTEIN TATA, CHLOROPLASTIC"/>
    <property type="match status" value="1"/>
</dbReference>
<keyword evidence="8 9" id="KW-0472">Membrane</keyword>
<dbReference type="GO" id="GO:0033281">
    <property type="term" value="C:TAT protein transport complex"/>
    <property type="evidence" value="ECO:0007669"/>
    <property type="project" value="UniProtKB-UniRule"/>
</dbReference>
<feature type="compositionally biased region" description="Low complexity" evidence="10">
    <location>
        <begin position="111"/>
        <end position="134"/>
    </location>
</feature>
<dbReference type="HAMAP" id="MF_00237">
    <property type="entry name" value="TatB"/>
    <property type="match status" value="1"/>
</dbReference>
<evidence type="ECO:0000256" key="2">
    <source>
        <dbReference type="ARBA" id="ARBA00022448"/>
    </source>
</evidence>
<keyword evidence="4 9" id="KW-0812">Transmembrane</keyword>
<evidence type="ECO:0000256" key="8">
    <source>
        <dbReference type="ARBA" id="ARBA00023136"/>
    </source>
</evidence>
<comment type="similarity">
    <text evidence="9">Belongs to the TatB family.</text>
</comment>
<dbReference type="Gene3D" id="1.20.5.3310">
    <property type="match status" value="1"/>
</dbReference>
<dbReference type="Proteomes" id="UP000461409">
    <property type="component" value="Unassembled WGS sequence"/>
</dbReference>
<reference evidence="12 13" key="1">
    <citation type="submission" date="2019-12" db="EMBL/GenBank/DDBJ databases">
        <authorList>
            <person name="Lee S.D."/>
        </authorList>
    </citation>
    <scope>NUCLEOTIDE SEQUENCE [LARGE SCALE GENOMIC DNA]</scope>
    <source>
        <strain evidence="12 13">GH3-10</strain>
    </source>
</reference>
<dbReference type="GO" id="GO:0008320">
    <property type="term" value="F:protein transmembrane transporter activity"/>
    <property type="evidence" value="ECO:0007669"/>
    <property type="project" value="UniProtKB-UniRule"/>
</dbReference>
<dbReference type="AlphaFoldDB" id="A0A844XBY5"/>
<dbReference type="InterPro" id="IPR018448">
    <property type="entry name" value="TatB"/>
</dbReference>
<evidence type="ECO:0000256" key="1">
    <source>
        <dbReference type="ARBA" id="ARBA00004167"/>
    </source>
</evidence>
<organism evidence="12 13">
    <name type="scientific">Aurantiacibacter rhizosphaerae</name>
    <dbReference type="NCBI Taxonomy" id="2691582"/>
    <lineage>
        <taxon>Bacteria</taxon>
        <taxon>Pseudomonadati</taxon>
        <taxon>Pseudomonadota</taxon>
        <taxon>Alphaproteobacteria</taxon>
        <taxon>Sphingomonadales</taxon>
        <taxon>Erythrobacteraceae</taxon>
        <taxon>Aurantiacibacter</taxon>
    </lineage>
</organism>
<accession>A0A844XBY5</accession>
<dbReference type="NCBIfam" id="TIGR01410">
    <property type="entry name" value="tatB"/>
    <property type="match status" value="1"/>
</dbReference>
<keyword evidence="6 9" id="KW-1133">Transmembrane helix</keyword>
<evidence type="ECO:0000256" key="6">
    <source>
        <dbReference type="ARBA" id="ARBA00022989"/>
    </source>
</evidence>
<evidence type="ECO:0000256" key="3">
    <source>
        <dbReference type="ARBA" id="ARBA00022475"/>
    </source>
</evidence>
<keyword evidence="2 9" id="KW-0813">Transport</keyword>
<keyword evidence="5 9" id="KW-0653">Protein transport</keyword>
<evidence type="ECO:0000256" key="11">
    <source>
        <dbReference type="SAM" id="Phobius"/>
    </source>
</evidence>
<reference evidence="12 13" key="2">
    <citation type="submission" date="2020-02" db="EMBL/GenBank/DDBJ databases">
        <title>Erythrobacter dongmakensis sp. nov., isolated from a tidal mudflat.</title>
        <authorList>
            <person name="Kim I.S."/>
        </authorList>
    </citation>
    <scope>NUCLEOTIDE SEQUENCE [LARGE SCALE GENOMIC DNA]</scope>
    <source>
        <strain evidence="12 13">GH3-10</strain>
    </source>
</reference>
<comment type="caution">
    <text evidence="12">The sequence shown here is derived from an EMBL/GenBank/DDBJ whole genome shotgun (WGS) entry which is preliminary data.</text>
</comment>
<comment type="subunit">
    <text evidence="9">The Tat system comprises two distinct complexes: a TatABC complex, containing multiple copies of TatA, TatB and TatC subunits, and a separate TatA complex, containing only TatA subunits. Substrates initially bind to the TatABC complex, which probably triggers association of the separate TatA complex to form the active translocon.</text>
</comment>
<dbReference type="PRINTS" id="PR01506">
    <property type="entry name" value="TATBPROTEIN"/>
</dbReference>
<evidence type="ECO:0000313" key="12">
    <source>
        <dbReference type="EMBL" id="MWV27350.1"/>
    </source>
</evidence>
<feature type="transmembrane region" description="Helical" evidence="11">
    <location>
        <begin position="6"/>
        <end position="22"/>
    </location>
</feature>
<dbReference type="GO" id="GO:0043953">
    <property type="term" value="P:protein transport by the Tat complex"/>
    <property type="evidence" value="ECO:0007669"/>
    <property type="project" value="UniProtKB-UniRule"/>
</dbReference>
<name>A0A844XBY5_9SPHN</name>
<comment type="subcellular location">
    <subcellularLocation>
        <location evidence="9">Cell membrane</location>
        <topology evidence="9">Single-pass membrane protein</topology>
    </subcellularLocation>
    <subcellularLocation>
        <location evidence="1">Membrane</location>
        <topology evidence="1">Single-pass membrane protein</topology>
    </subcellularLocation>
</comment>
<sequence>MFDIGATELLLIVVVAILVIGPKDMPLAMRTAGRWIGKIRKLSGHFRTGLDAMVREAELEDMEKKWKAQNEKVMREHPDGAPAQGDGEMEHTGAYPPAKAAEMKRLAQEKSAANEAAANEAAATNTAGAESATSRVAAKDTPAKSEEPPEKDAG</sequence>
<keyword evidence="7 9" id="KW-0811">Translocation</keyword>
<dbReference type="EMBL" id="WUBR01000001">
    <property type="protein sequence ID" value="MWV27350.1"/>
    <property type="molecule type" value="Genomic_DNA"/>
</dbReference>
<evidence type="ECO:0000256" key="5">
    <source>
        <dbReference type="ARBA" id="ARBA00022927"/>
    </source>
</evidence>
<keyword evidence="13" id="KW-1185">Reference proteome</keyword>
<feature type="compositionally biased region" description="Basic and acidic residues" evidence="10">
    <location>
        <begin position="137"/>
        <end position="154"/>
    </location>
</feature>
<proteinExistence type="inferred from homology"/>
<evidence type="ECO:0000256" key="4">
    <source>
        <dbReference type="ARBA" id="ARBA00022692"/>
    </source>
</evidence>
<evidence type="ECO:0000256" key="10">
    <source>
        <dbReference type="SAM" id="MobiDB-lite"/>
    </source>
</evidence>
<protein>
    <recommendedName>
        <fullName evidence="9">Sec-independent protein translocase protein TatB</fullName>
    </recommendedName>
</protein>